<dbReference type="SMART" id="SM00065">
    <property type="entry name" value="GAF"/>
    <property type="match status" value="1"/>
</dbReference>
<comment type="caution">
    <text evidence="10">The sequence shown here is derived from an EMBL/GenBank/DDBJ whole genome shotgun (WGS) entry which is preliminary data.</text>
</comment>
<evidence type="ECO:0000256" key="8">
    <source>
        <dbReference type="SAM" id="MobiDB-lite"/>
    </source>
</evidence>
<gene>
    <name evidence="10" type="ORF">FHS22_007066</name>
</gene>
<evidence type="ECO:0000259" key="9">
    <source>
        <dbReference type="PROSITE" id="PS50109"/>
    </source>
</evidence>
<evidence type="ECO:0000256" key="1">
    <source>
        <dbReference type="ARBA" id="ARBA00000085"/>
    </source>
</evidence>
<dbReference type="EC" id="2.7.13.3" evidence="3"/>
<dbReference type="PANTHER" id="PTHR43711:SF1">
    <property type="entry name" value="HISTIDINE KINASE 1"/>
    <property type="match status" value="1"/>
</dbReference>
<proteinExistence type="predicted"/>
<feature type="compositionally biased region" description="Low complexity" evidence="8">
    <location>
        <begin position="399"/>
        <end position="418"/>
    </location>
</feature>
<protein>
    <recommendedName>
        <fullName evidence="3">histidine kinase</fullName>
        <ecNumber evidence="3">2.7.13.3</ecNumber>
    </recommendedName>
</protein>
<dbReference type="Pfam" id="PF00512">
    <property type="entry name" value="HisKA"/>
    <property type="match status" value="1"/>
</dbReference>
<evidence type="ECO:0000256" key="2">
    <source>
        <dbReference type="ARBA" id="ARBA00004236"/>
    </source>
</evidence>
<keyword evidence="11" id="KW-1185">Reference proteome</keyword>
<dbReference type="PANTHER" id="PTHR43711">
    <property type="entry name" value="TWO-COMPONENT HISTIDINE KINASE"/>
    <property type="match status" value="1"/>
</dbReference>
<dbReference type="InterPro" id="IPR005467">
    <property type="entry name" value="His_kinase_dom"/>
</dbReference>
<dbReference type="CDD" id="cd00082">
    <property type="entry name" value="HisKA"/>
    <property type="match status" value="1"/>
</dbReference>
<dbReference type="InterPro" id="IPR004358">
    <property type="entry name" value="Sig_transdc_His_kin-like_C"/>
</dbReference>
<dbReference type="InterPro" id="IPR029016">
    <property type="entry name" value="GAF-like_dom_sf"/>
</dbReference>
<dbReference type="EMBL" id="JACHJJ010000038">
    <property type="protein sequence ID" value="MBB5967753.1"/>
    <property type="molecule type" value="Genomic_DNA"/>
</dbReference>
<dbReference type="InterPro" id="IPR036097">
    <property type="entry name" value="HisK_dim/P_sf"/>
</dbReference>
<evidence type="ECO:0000256" key="6">
    <source>
        <dbReference type="ARBA" id="ARBA00022777"/>
    </source>
</evidence>
<dbReference type="Gene3D" id="1.10.287.130">
    <property type="match status" value="1"/>
</dbReference>
<keyword evidence="5" id="KW-0808">Transferase</keyword>
<dbReference type="Gene3D" id="3.30.450.40">
    <property type="match status" value="1"/>
</dbReference>
<comment type="subcellular location">
    <subcellularLocation>
        <location evidence="2">Cell membrane</location>
    </subcellularLocation>
</comment>
<dbReference type="InterPro" id="IPR036890">
    <property type="entry name" value="HATPase_C_sf"/>
</dbReference>
<evidence type="ECO:0000256" key="4">
    <source>
        <dbReference type="ARBA" id="ARBA00022553"/>
    </source>
</evidence>
<dbReference type="Pfam" id="PF02518">
    <property type="entry name" value="HATPase_c"/>
    <property type="match status" value="1"/>
</dbReference>
<dbReference type="SMART" id="SM00387">
    <property type="entry name" value="HATPase_c"/>
    <property type="match status" value="1"/>
</dbReference>
<dbReference type="InterPro" id="IPR003594">
    <property type="entry name" value="HATPase_dom"/>
</dbReference>
<dbReference type="PROSITE" id="PS50109">
    <property type="entry name" value="HIS_KIN"/>
    <property type="match status" value="1"/>
</dbReference>
<dbReference type="SUPFAM" id="SSF55781">
    <property type="entry name" value="GAF domain-like"/>
    <property type="match status" value="1"/>
</dbReference>
<dbReference type="PRINTS" id="PR00344">
    <property type="entry name" value="BCTRLSENSOR"/>
</dbReference>
<reference evidence="10 11" key="1">
    <citation type="submission" date="2020-08" db="EMBL/GenBank/DDBJ databases">
        <title>Genomic Encyclopedia of Type Strains, Phase III (KMG-III): the genomes of soil and plant-associated and newly described type strains.</title>
        <authorList>
            <person name="Whitman W."/>
        </authorList>
    </citation>
    <scope>NUCLEOTIDE SEQUENCE [LARGE SCALE GENOMIC DNA]</scope>
    <source>
        <strain evidence="10 11">CECT 3303</strain>
    </source>
</reference>
<accession>A0A841DGA4</accession>
<dbReference type="Gene3D" id="3.30.565.10">
    <property type="entry name" value="Histidine kinase-like ATPase, C-terminal domain"/>
    <property type="match status" value="1"/>
</dbReference>
<dbReference type="InterPro" id="IPR003661">
    <property type="entry name" value="HisK_dim/P_dom"/>
</dbReference>
<organism evidence="10 11">
    <name type="scientific">Planomonospora venezuelensis</name>
    <dbReference type="NCBI Taxonomy" id="1999"/>
    <lineage>
        <taxon>Bacteria</taxon>
        <taxon>Bacillati</taxon>
        <taxon>Actinomycetota</taxon>
        <taxon>Actinomycetes</taxon>
        <taxon>Streptosporangiales</taxon>
        <taxon>Streptosporangiaceae</taxon>
        <taxon>Planomonospora</taxon>
    </lineage>
</organism>
<evidence type="ECO:0000313" key="10">
    <source>
        <dbReference type="EMBL" id="MBB5967753.1"/>
    </source>
</evidence>
<feature type="domain" description="Histidine kinase" evidence="9">
    <location>
        <begin position="187"/>
        <end position="402"/>
    </location>
</feature>
<evidence type="ECO:0000256" key="3">
    <source>
        <dbReference type="ARBA" id="ARBA00012438"/>
    </source>
</evidence>
<dbReference type="InterPro" id="IPR050736">
    <property type="entry name" value="Sensor_HK_Regulatory"/>
</dbReference>
<dbReference type="Proteomes" id="UP000562352">
    <property type="component" value="Unassembled WGS sequence"/>
</dbReference>
<evidence type="ECO:0000313" key="11">
    <source>
        <dbReference type="Proteomes" id="UP000562352"/>
    </source>
</evidence>
<comment type="catalytic activity">
    <reaction evidence="1">
        <text>ATP + protein L-histidine = ADP + protein N-phospho-L-histidine.</text>
        <dbReference type="EC" id="2.7.13.3"/>
    </reaction>
</comment>
<feature type="region of interest" description="Disordered" evidence="8">
    <location>
        <begin position="399"/>
        <end position="442"/>
    </location>
</feature>
<dbReference type="SUPFAM" id="SSF47384">
    <property type="entry name" value="Homodimeric domain of signal transducing histidine kinase"/>
    <property type="match status" value="1"/>
</dbReference>
<dbReference type="SMART" id="SM00388">
    <property type="entry name" value="HisKA"/>
    <property type="match status" value="1"/>
</dbReference>
<evidence type="ECO:0000256" key="5">
    <source>
        <dbReference type="ARBA" id="ARBA00022679"/>
    </source>
</evidence>
<dbReference type="FunFam" id="1.10.287.130:FF:000001">
    <property type="entry name" value="Two-component sensor histidine kinase"/>
    <property type="match status" value="1"/>
</dbReference>
<keyword evidence="7" id="KW-0902">Two-component regulatory system</keyword>
<dbReference type="GO" id="GO:0005886">
    <property type="term" value="C:plasma membrane"/>
    <property type="evidence" value="ECO:0007669"/>
    <property type="project" value="UniProtKB-SubCell"/>
</dbReference>
<dbReference type="SUPFAM" id="SSF55874">
    <property type="entry name" value="ATPase domain of HSP90 chaperone/DNA topoisomerase II/histidine kinase"/>
    <property type="match status" value="1"/>
</dbReference>
<keyword evidence="4" id="KW-0597">Phosphoprotein</keyword>
<evidence type="ECO:0000256" key="7">
    <source>
        <dbReference type="ARBA" id="ARBA00023012"/>
    </source>
</evidence>
<dbReference type="InterPro" id="IPR003018">
    <property type="entry name" value="GAF"/>
</dbReference>
<dbReference type="AlphaFoldDB" id="A0A841DGA4"/>
<dbReference type="RefSeq" id="WP_184948465.1">
    <property type="nucleotide sequence ID" value="NZ_BAAAWZ010000005.1"/>
</dbReference>
<name>A0A841DGA4_PLAVE</name>
<dbReference type="GO" id="GO:0000155">
    <property type="term" value="F:phosphorelay sensor kinase activity"/>
    <property type="evidence" value="ECO:0007669"/>
    <property type="project" value="InterPro"/>
</dbReference>
<sequence>MASIPIPADEAERVAELSTLQSLTNVPEPDFTGIARLAATVCQAPLALVTLIDAEGQTYKGRFGVTVTRGGREATACSYVICSRQVLEVPDALADERFTGNPWVTGEPYVRFYCGAPIVSSNDHALGAVCVMDHMPRHLSESQHQALTTLAASVAGQMEARYYTQRADEIISRLREVEELKNQFLRTVNHELRTPLTSISSYLQLIQDGGLDEVTEQKFLRVIERNSHRILTLIDDLLLMASLNARTAAHHPVEVDLAGLARRAVDKVQPVARSGHLVVAVHAPVPVMVWADSARLEHALAQVLDNAIKFTPPGGSVIVVVESEPVPTIEVRDTGIGITPADLEHVLEDFYRGGEAEDRAIGGTGVGLSITNKIVQLHSGHVHIDSRPGRGTRVRISLPSATDDAAPAQTPAPAPDLAKPNGHPVPARAGSKTGRSRPGPAR</sequence>
<keyword evidence="6 10" id="KW-0418">Kinase</keyword>